<reference evidence="5 6" key="1">
    <citation type="submission" date="2017-11" db="EMBL/GenBank/DDBJ databases">
        <title>Draft genome sequence of environmental isolate Aeromonas cavernicola sp. nov. MDC 2508.</title>
        <authorList>
            <person name="Colston S.M."/>
            <person name="Navarro A."/>
            <person name="Martinez-Murcia A.J."/>
            <person name="Graf J."/>
        </authorList>
    </citation>
    <scope>NUCLEOTIDE SEQUENCE [LARGE SCALE GENOMIC DNA]</scope>
    <source>
        <strain evidence="5 6">MDC 2508</strain>
    </source>
</reference>
<dbReference type="EMBL" id="PGGC01000168">
    <property type="protein sequence ID" value="PJG57799.1"/>
    <property type="molecule type" value="Genomic_DNA"/>
</dbReference>
<dbReference type="PANTHER" id="PTHR16320:SF23">
    <property type="entry name" value="SPHINGOMYELINASE C 1"/>
    <property type="match status" value="1"/>
</dbReference>
<accession>A0A2H9U1F4</accession>
<dbReference type="OrthoDB" id="338539at2"/>
<evidence type="ECO:0000313" key="5">
    <source>
        <dbReference type="EMBL" id="PJG57799.1"/>
    </source>
</evidence>
<dbReference type="SUPFAM" id="SSF56219">
    <property type="entry name" value="DNase I-like"/>
    <property type="match status" value="1"/>
</dbReference>
<evidence type="ECO:0000313" key="6">
    <source>
        <dbReference type="Proteomes" id="UP000235861"/>
    </source>
</evidence>
<evidence type="ECO:0000256" key="3">
    <source>
        <dbReference type="SAM" id="SignalP"/>
    </source>
</evidence>
<feature type="signal peptide" evidence="3">
    <location>
        <begin position="1"/>
        <end position="22"/>
    </location>
</feature>
<dbReference type="InterPro" id="IPR036691">
    <property type="entry name" value="Endo/exonu/phosph_ase_sf"/>
</dbReference>
<protein>
    <submittedName>
        <fullName evidence="5">Endonuclease</fullName>
    </submittedName>
</protein>
<dbReference type="InterPro" id="IPR038772">
    <property type="entry name" value="Sph/SMPD2-like"/>
</dbReference>
<dbReference type="CDD" id="cd09078">
    <property type="entry name" value="nSMase"/>
    <property type="match status" value="1"/>
</dbReference>
<comment type="caution">
    <text evidence="5">The sequence shown here is derived from an EMBL/GenBank/DDBJ whole genome shotgun (WGS) entry which is preliminary data.</text>
</comment>
<dbReference type="InterPro" id="IPR005135">
    <property type="entry name" value="Endo/exonuclease/phosphatase"/>
</dbReference>
<organism evidence="5 6">
    <name type="scientific">Aeromonas cavernicola</name>
    <dbReference type="NCBI Taxonomy" id="1006623"/>
    <lineage>
        <taxon>Bacteria</taxon>
        <taxon>Pseudomonadati</taxon>
        <taxon>Pseudomonadota</taxon>
        <taxon>Gammaproteobacteria</taxon>
        <taxon>Aeromonadales</taxon>
        <taxon>Aeromonadaceae</taxon>
        <taxon>Aeromonas</taxon>
    </lineage>
</organism>
<feature type="domain" description="Endonuclease/exonuclease/phosphatase" evidence="4">
    <location>
        <begin position="177"/>
        <end position="429"/>
    </location>
</feature>
<keyword evidence="2" id="KW-0378">Hydrolase</keyword>
<dbReference type="GO" id="GO:0004519">
    <property type="term" value="F:endonuclease activity"/>
    <property type="evidence" value="ECO:0007669"/>
    <property type="project" value="UniProtKB-KW"/>
</dbReference>
<evidence type="ECO:0000259" key="4">
    <source>
        <dbReference type="Pfam" id="PF03372"/>
    </source>
</evidence>
<dbReference type="InterPro" id="IPR017766">
    <property type="entry name" value="Sphingomyelinase/PLipase_C"/>
</dbReference>
<name>A0A2H9U1F4_9GAMM</name>
<keyword evidence="6" id="KW-1185">Reference proteome</keyword>
<dbReference type="Proteomes" id="UP000235861">
    <property type="component" value="Unassembled WGS sequence"/>
</dbReference>
<dbReference type="Pfam" id="PF03372">
    <property type="entry name" value="Exo_endo_phos"/>
    <property type="match status" value="1"/>
</dbReference>
<dbReference type="AlphaFoldDB" id="A0A2H9U1F4"/>
<sequence length="438" mass="48348">MYKQISYATLLLISPVALSALADTDVYLTNNSAAPLQLEVRQTGSAQLQQGSEWVQHKKTLAPWESAVVLSINRYQGVKAGKSYQFETRVTTAGGDTYRLNQQIEGTSLSSNLLHSGDTPTASSGWKNDRTIYRVKGPQELAFSAKFTGRYDDLHYMLTPPLAQEQPQPAPHILKVASYNVWALPMVASSIGERLALLPAHLKGFDALLLQEAFDGRREGLLQALAKEYPYQTKVLDQPGANVHDGGVVIVSRYPIVREAQRVYPDCSGTDCFADKGVVYAEVIKGGKAWHLFATHTASFDTDEARKLRQTQFGQIREFAASLKIPRTDTVIYGGDFNVNKRKFADDYANMLTNLNASEPTYGGYTEATFDPRINPYAGQALSGGSNIEYLDYLVVSRDYGAARQNSNVVWIPRSSDSTLFPASNLSDHFPVKGEITR</sequence>
<dbReference type="GO" id="GO:0005576">
    <property type="term" value="C:extracellular region"/>
    <property type="evidence" value="ECO:0007669"/>
    <property type="project" value="InterPro"/>
</dbReference>
<evidence type="ECO:0000256" key="1">
    <source>
        <dbReference type="ARBA" id="ARBA00022729"/>
    </source>
</evidence>
<keyword evidence="5" id="KW-0255">Endonuclease</keyword>
<keyword evidence="5" id="KW-0540">Nuclease</keyword>
<gene>
    <name evidence="5" type="ORF">CUC53_16075</name>
</gene>
<feature type="chain" id="PRO_5014155402" evidence="3">
    <location>
        <begin position="23"/>
        <end position="438"/>
    </location>
</feature>
<dbReference type="Gene3D" id="3.60.10.10">
    <property type="entry name" value="Endonuclease/exonuclease/phosphatase"/>
    <property type="match status" value="1"/>
</dbReference>
<dbReference type="RefSeq" id="WP_100295068.1">
    <property type="nucleotide sequence ID" value="NZ_PGGC01000168.1"/>
</dbReference>
<dbReference type="GO" id="GO:0004767">
    <property type="term" value="F:sphingomyelin phosphodiesterase activity"/>
    <property type="evidence" value="ECO:0007669"/>
    <property type="project" value="InterPro"/>
</dbReference>
<keyword evidence="1 3" id="KW-0732">Signal</keyword>
<dbReference type="PANTHER" id="PTHR16320">
    <property type="entry name" value="SPHINGOMYELINASE FAMILY MEMBER"/>
    <property type="match status" value="1"/>
</dbReference>
<proteinExistence type="predicted"/>
<evidence type="ECO:0000256" key="2">
    <source>
        <dbReference type="ARBA" id="ARBA00022801"/>
    </source>
</evidence>